<accession>A0ABU9YZK8</accession>
<evidence type="ECO:0000313" key="2">
    <source>
        <dbReference type="Proteomes" id="UP001410394"/>
    </source>
</evidence>
<name>A0ABU9YZK8_9RHOO</name>
<dbReference type="SUPFAM" id="SSF53649">
    <property type="entry name" value="Alkaline phosphatase-like"/>
    <property type="match status" value="1"/>
</dbReference>
<dbReference type="PANTHER" id="PTHR10151:SF120">
    <property type="entry name" value="BIS(5'-ADENOSYL)-TRIPHOSPHATASE"/>
    <property type="match status" value="1"/>
</dbReference>
<organism evidence="1 2">
    <name type="scientific">Uliginosibacterium sediminicola</name>
    <dbReference type="NCBI Taxonomy" id="2024550"/>
    <lineage>
        <taxon>Bacteria</taxon>
        <taxon>Pseudomonadati</taxon>
        <taxon>Pseudomonadota</taxon>
        <taxon>Betaproteobacteria</taxon>
        <taxon>Rhodocyclales</taxon>
        <taxon>Zoogloeaceae</taxon>
        <taxon>Uliginosibacterium</taxon>
    </lineage>
</organism>
<dbReference type="Pfam" id="PF01663">
    <property type="entry name" value="Phosphodiest"/>
    <property type="match status" value="1"/>
</dbReference>
<reference evidence="1 2" key="1">
    <citation type="journal article" date="2018" name="Int. J. Syst. Evol. Microbiol.">
        <title>Uliginosibacterium sediminicola sp. nov., isolated from freshwater sediment.</title>
        <authorList>
            <person name="Hwang W.M."/>
            <person name="Kim S.M."/>
            <person name="Kang K."/>
            <person name="Ahn T.Y."/>
        </authorList>
    </citation>
    <scope>NUCLEOTIDE SEQUENCE [LARGE SCALE GENOMIC DNA]</scope>
    <source>
        <strain evidence="1 2">M1-21</strain>
    </source>
</reference>
<dbReference type="InterPro" id="IPR002591">
    <property type="entry name" value="Phosphodiest/P_Trfase"/>
</dbReference>
<proteinExistence type="predicted"/>
<gene>
    <name evidence="1" type="ORF">ABDB84_11635</name>
</gene>
<dbReference type="Gene3D" id="3.40.720.10">
    <property type="entry name" value="Alkaline Phosphatase, subunit A"/>
    <property type="match status" value="1"/>
</dbReference>
<sequence>MCTNNSGLSEQTGLPADWYADGVSWPDYAGQGLFNLAVALARSCGATVREDYADLLLPDGSAASSRWQGSDTLVFFLIDGLGDDFLSRNRDIAPTLWHDRVGALSSVFPSTTATAITTLMTAQPAAIHGLLGWYVHDAQSDAIVAPLPMRHRAGCAVRDEALLARLLQTPPMLQTAQRAARFVTLPELASGPYSNHHRRDAVVHPYETLDSLAWSVFRAARELDAAGRRQKFVYAYTPMLDASGHDFGMESPQSRSVLAMLDHTYAKMRSLLPEAQFVVSADHGFIDNPPQRQIVLSAHADLYAMLSSPLSGERRVAYCHVKPAYQQSFGARVSERLGDVLYAMPAQRAIASGLFGPGDNAVAQRRCGDWLLIPRDDWTVIDRLPGEGGLPMLGVHGGLSRGEMRVPLIMAASQG</sequence>
<dbReference type="Proteomes" id="UP001410394">
    <property type="component" value="Unassembled WGS sequence"/>
</dbReference>
<dbReference type="PANTHER" id="PTHR10151">
    <property type="entry name" value="ECTONUCLEOTIDE PYROPHOSPHATASE/PHOSPHODIESTERASE"/>
    <property type="match status" value="1"/>
</dbReference>
<comment type="caution">
    <text evidence="1">The sequence shown here is derived from an EMBL/GenBank/DDBJ whole genome shotgun (WGS) entry which is preliminary data.</text>
</comment>
<dbReference type="RefSeq" id="WP_345919900.1">
    <property type="nucleotide sequence ID" value="NZ_JBDIVE010000005.1"/>
</dbReference>
<dbReference type="EMBL" id="JBDIVE010000005">
    <property type="protein sequence ID" value="MEN3069133.1"/>
    <property type="molecule type" value="Genomic_DNA"/>
</dbReference>
<evidence type="ECO:0000313" key="1">
    <source>
        <dbReference type="EMBL" id="MEN3069133.1"/>
    </source>
</evidence>
<protein>
    <submittedName>
        <fullName evidence="1">Alkaline phosphatase family protein</fullName>
    </submittedName>
</protein>
<dbReference type="InterPro" id="IPR017850">
    <property type="entry name" value="Alkaline_phosphatase_core_sf"/>
</dbReference>
<keyword evidence="2" id="KW-1185">Reference proteome</keyword>